<dbReference type="SMART" id="SM00257">
    <property type="entry name" value="LysM"/>
    <property type="match status" value="1"/>
</dbReference>
<dbReference type="Gene3D" id="3.10.350.10">
    <property type="entry name" value="LysM domain"/>
    <property type="match status" value="1"/>
</dbReference>
<feature type="signal peptide" evidence="1">
    <location>
        <begin position="1"/>
        <end position="27"/>
    </location>
</feature>
<accession>A0A125W8M2</accession>
<sequence length="199" mass="21395">MKSIKTILLGTTLAAGLGLFLGTDANAESLYTVKAGDTLSTISHQFAGDNSLIQKIASDNKLPNLDLIFEGEQLVIRSEKEVANTPAPAVEVAPVQQVVEQPVAQPVQQEVQQPVAQEVAQPAAPAASSDAKEWIAQRESSGSYDATNGQYIGRYQLSASYLNGDYSPANQERVADQYVAGRYGSWDAAKSFWLANGWY</sequence>
<feature type="domain" description="LysM" evidence="2">
    <location>
        <begin position="29"/>
        <end position="76"/>
    </location>
</feature>
<dbReference type="PROSITE" id="PS51782">
    <property type="entry name" value="LYSM"/>
    <property type="match status" value="1"/>
</dbReference>
<dbReference type="InterPro" id="IPR018392">
    <property type="entry name" value="LysM"/>
</dbReference>
<dbReference type="AlphaFoldDB" id="A0A125W8M2"/>
<name>A0A125W8M2_ENTFL</name>
<dbReference type="SUPFAM" id="SSF54106">
    <property type="entry name" value="LysM domain"/>
    <property type="match status" value="1"/>
</dbReference>
<feature type="chain" id="PRO_5007181609" evidence="1">
    <location>
        <begin position="28"/>
        <end position="199"/>
    </location>
</feature>
<dbReference type="HOGENOM" id="CLU_077123_0_2_9"/>
<protein>
    <submittedName>
        <fullName evidence="3">LysM domain protein</fullName>
    </submittedName>
</protein>
<evidence type="ECO:0000313" key="4">
    <source>
        <dbReference type="Proteomes" id="UP000004846"/>
    </source>
</evidence>
<evidence type="ECO:0000313" key="3">
    <source>
        <dbReference type="EMBL" id="EFM83627.1"/>
    </source>
</evidence>
<dbReference type="GeneID" id="60892884"/>
<dbReference type="SMR" id="A0A125W8M2"/>
<dbReference type="RefSeq" id="WP_002355317.1">
    <property type="nucleotide sequence ID" value="NZ_GL454427.1"/>
</dbReference>
<gene>
    <name evidence="3" type="ORF">HMPREF9498_00729</name>
</gene>
<dbReference type="Proteomes" id="UP000004846">
    <property type="component" value="Unassembled WGS sequence"/>
</dbReference>
<keyword evidence="1" id="KW-0732">Signal</keyword>
<reference evidence="3 4" key="1">
    <citation type="submission" date="2010-07" db="EMBL/GenBank/DDBJ databases">
        <authorList>
            <person name="Sid Ahmed O."/>
        </authorList>
    </citation>
    <scope>NUCLEOTIDE SEQUENCE [LARGE SCALE GENOMIC DNA]</scope>
    <source>
        <strain evidence="3 4">TX4248</strain>
    </source>
</reference>
<dbReference type="CDD" id="cd00118">
    <property type="entry name" value="LysM"/>
    <property type="match status" value="1"/>
</dbReference>
<comment type="caution">
    <text evidence="3">The sequence shown here is derived from an EMBL/GenBank/DDBJ whole genome shotgun (WGS) entry which is preliminary data.</text>
</comment>
<organism evidence="3 4">
    <name type="scientific">Enterococcus faecalis TX4248</name>
    <dbReference type="NCBI Taxonomy" id="749495"/>
    <lineage>
        <taxon>Bacteria</taxon>
        <taxon>Bacillati</taxon>
        <taxon>Bacillota</taxon>
        <taxon>Bacilli</taxon>
        <taxon>Lactobacillales</taxon>
        <taxon>Enterococcaceae</taxon>
        <taxon>Enterococcus</taxon>
    </lineage>
</organism>
<proteinExistence type="predicted"/>
<dbReference type="Pfam" id="PF01476">
    <property type="entry name" value="LysM"/>
    <property type="match status" value="1"/>
</dbReference>
<dbReference type="InterPro" id="IPR036779">
    <property type="entry name" value="LysM_dom_sf"/>
</dbReference>
<dbReference type="EMBL" id="AEBR01000021">
    <property type="protein sequence ID" value="EFM83627.1"/>
    <property type="molecule type" value="Genomic_DNA"/>
</dbReference>
<evidence type="ECO:0000256" key="1">
    <source>
        <dbReference type="SAM" id="SignalP"/>
    </source>
</evidence>
<evidence type="ECO:0000259" key="2">
    <source>
        <dbReference type="PROSITE" id="PS51782"/>
    </source>
</evidence>